<dbReference type="InterPro" id="IPR039319">
    <property type="entry name" value="ELF3-like"/>
</dbReference>
<dbReference type="Proteomes" id="UP000541444">
    <property type="component" value="Unassembled WGS sequence"/>
</dbReference>
<evidence type="ECO:0000313" key="3">
    <source>
        <dbReference type="Proteomes" id="UP000541444"/>
    </source>
</evidence>
<sequence length="337" mass="36716">MGSSFTTFSQQRLFAVQVFELHRLIKVQKLIAGSPHLLLEDTLKVYSAKKLSTKYVVNSPPQILRPKDDTQKPNREYATENAVVNLPLPSVSDHANTGRVDTLRSSYGPFSGNLPPAPVAADNKTGQGPSPGPGPGWGFQPPPGNQWLVPVMTPSEGLVYKPFAGPCPPTAGFMAPVYGGDFMNPSYMMPSHPHGPYFPPYGTQVMNPQVTSFSGSQNQLQGHVSQLSTGEVNMQKSRNSCNNSKQKSDTISGKVQTSKESELQGSTASSPFEKAQRGARALPLFPVNRPPESPSKDLQQQQARAIKVVPHNRRSATESAARIFRSIQEERQQHDSV</sequence>
<feature type="compositionally biased region" description="Polar residues" evidence="1">
    <location>
        <begin position="232"/>
        <end position="256"/>
    </location>
</feature>
<feature type="compositionally biased region" description="Pro residues" evidence="1">
    <location>
        <begin position="130"/>
        <end position="144"/>
    </location>
</feature>
<keyword evidence="3" id="KW-1185">Reference proteome</keyword>
<evidence type="ECO:0000313" key="2">
    <source>
        <dbReference type="EMBL" id="KAF6164281.1"/>
    </source>
</evidence>
<proteinExistence type="predicted"/>
<organism evidence="2 3">
    <name type="scientific">Kingdonia uniflora</name>
    <dbReference type="NCBI Taxonomy" id="39325"/>
    <lineage>
        <taxon>Eukaryota</taxon>
        <taxon>Viridiplantae</taxon>
        <taxon>Streptophyta</taxon>
        <taxon>Embryophyta</taxon>
        <taxon>Tracheophyta</taxon>
        <taxon>Spermatophyta</taxon>
        <taxon>Magnoliopsida</taxon>
        <taxon>Ranunculales</taxon>
        <taxon>Circaeasteraceae</taxon>
        <taxon>Kingdonia</taxon>
    </lineage>
</organism>
<dbReference type="PANTHER" id="PTHR34281">
    <property type="entry name" value="PROTEIN EARLY FLOWERING 3"/>
    <property type="match status" value="1"/>
</dbReference>
<gene>
    <name evidence="2" type="ORF">GIB67_010251</name>
</gene>
<accession>A0A7J7NAL7</accession>
<evidence type="ECO:0008006" key="4">
    <source>
        <dbReference type="Google" id="ProtNLM"/>
    </source>
</evidence>
<feature type="region of interest" description="Disordered" evidence="1">
    <location>
        <begin position="111"/>
        <end position="146"/>
    </location>
</feature>
<evidence type="ECO:0000256" key="1">
    <source>
        <dbReference type="SAM" id="MobiDB-lite"/>
    </source>
</evidence>
<name>A0A7J7NAL7_9MAGN</name>
<dbReference type="PANTHER" id="PTHR34281:SF2">
    <property type="entry name" value="PROTEIN EARLY FLOWERING 3"/>
    <property type="match status" value="1"/>
</dbReference>
<protein>
    <recommendedName>
        <fullName evidence="4">Early flowering 3</fullName>
    </recommendedName>
</protein>
<dbReference type="OrthoDB" id="1939092at2759"/>
<dbReference type="AlphaFoldDB" id="A0A7J7NAL7"/>
<comment type="caution">
    <text evidence="2">The sequence shown here is derived from an EMBL/GenBank/DDBJ whole genome shotgun (WGS) entry which is preliminary data.</text>
</comment>
<dbReference type="EMBL" id="JACGCM010000938">
    <property type="protein sequence ID" value="KAF6164281.1"/>
    <property type="molecule type" value="Genomic_DNA"/>
</dbReference>
<reference evidence="2 3" key="1">
    <citation type="journal article" date="2020" name="IScience">
        <title>Genome Sequencing of the Endangered Kingdonia uniflora (Circaeasteraceae, Ranunculales) Reveals Potential Mechanisms of Evolutionary Specialization.</title>
        <authorList>
            <person name="Sun Y."/>
            <person name="Deng T."/>
            <person name="Zhang A."/>
            <person name="Moore M.J."/>
            <person name="Landis J.B."/>
            <person name="Lin N."/>
            <person name="Zhang H."/>
            <person name="Zhang X."/>
            <person name="Huang J."/>
            <person name="Zhang X."/>
            <person name="Sun H."/>
            <person name="Wang H."/>
        </authorList>
    </citation>
    <scope>NUCLEOTIDE SEQUENCE [LARGE SCALE GENOMIC DNA]</scope>
    <source>
        <strain evidence="2">TB1705</strain>
        <tissue evidence="2">Leaf</tissue>
    </source>
</reference>
<feature type="region of interest" description="Disordered" evidence="1">
    <location>
        <begin position="232"/>
        <end position="304"/>
    </location>
</feature>
<dbReference type="GO" id="GO:2000028">
    <property type="term" value="P:regulation of photoperiodism, flowering"/>
    <property type="evidence" value="ECO:0007669"/>
    <property type="project" value="InterPro"/>
</dbReference>